<keyword evidence="2" id="KW-1185">Reference proteome</keyword>
<name>A0AAN6NIK6_9PEZI</name>
<reference evidence="1" key="1">
    <citation type="journal article" date="2023" name="Mol. Phylogenet. Evol.">
        <title>Genome-scale phylogeny and comparative genomics of the fungal order Sordariales.</title>
        <authorList>
            <person name="Hensen N."/>
            <person name="Bonometti L."/>
            <person name="Westerberg I."/>
            <person name="Brannstrom I.O."/>
            <person name="Guillou S."/>
            <person name="Cros-Aarteil S."/>
            <person name="Calhoun S."/>
            <person name="Haridas S."/>
            <person name="Kuo A."/>
            <person name="Mondo S."/>
            <person name="Pangilinan J."/>
            <person name="Riley R."/>
            <person name="LaButti K."/>
            <person name="Andreopoulos B."/>
            <person name="Lipzen A."/>
            <person name="Chen C."/>
            <person name="Yan M."/>
            <person name="Daum C."/>
            <person name="Ng V."/>
            <person name="Clum A."/>
            <person name="Steindorff A."/>
            <person name="Ohm R.A."/>
            <person name="Martin F."/>
            <person name="Silar P."/>
            <person name="Natvig D.O."/>
            <person name="Lalanne C."/>
            <person name="Gautier V."/>
            <person name="Ament-Velasquez S.L."/>
            <person name="Kruys A."/>
            <person name="Hutchinson M.I."/>
            <person name="Powell A.J."/>
            <person name="Barry K."/>
            <person name="Miller A.N."/>
            <person name="Grigoriev I.V."/>
            <person name="Debuchy R."/>
            <person name="Gladieux P."/>
            <person name="Hiltunen Thoren M."/>
            <person name="Johannesson H."/>
        </authorList>
    </citation>
    <scope>NUCLEOTIDE SEQUENCE</scope>
    <source>
        <strain evidence="1">CBS 626.80</strain>
    </source>
</reference>
<organism evidence="1 2">
    <name type="scientific">Pseudoneurospora amorphoporcata</name>
    <dbReference type="NCBI Taxonomy" id="241081"/>
    <lineage>
        <taxon>Eukaryota</taxon>
        <taxon>Fungi</taxon>
        <taxon>Dikarya</taxon>
        <taxon>Ascomycota</taxon>
        <taxon>Pezizomycotina</taxon>
        <taxon>Sordariomycetes</taxon>
        <taxon>Sordariomycetidae</taxon>
        <taxon>Sordariales</taxon>
        <taxon>Sordariaceae</taxon>
        <taxon>Pseudoneurospora</taxon>
    </lineage>
</organism>
<evidence type="ECO:0000313" key="2">
    <source>
        <dbReference type="Proteomes" id="UP001303222"/>
    </source>
</evidence>
<sequence length="224" mass="25527">MTFLNNFWQNRKSSIILSYINHPNRNNWYNHFIQCLDTIATEPPKATVSYSEVPARNLPAAEIRLIPKEDFDTVSTELQGIWDNSVEVIINAYINYLNRSTWLIHFTMYLAKIKEGPLQGTTADAESAPADIVPKTEQSLQMSYVSYDRTMQFKIEAGVYIISMPEAPFAAIYKYRVPFEFRLDTGSKFYTCNFSKVSIGNTATGEGYRLLPESDLKTDSTATL</sequence>
<dbReference type="EMBL" id="MU859856">
    <property type="protein sequence ID" value="KAK3946507.1"/>
    <property type="molecule type" value="Genomic_DNA"/>
</dbReference>
<comment type="caution">
    <text evidence="1">The sequence shown here is derived from an EMBL/GenBank/DDBJ whole genome shotgun (WGS) entry which is preliminary data.</text>
</comment>
<dbReference type="Proteomes" id="UP001303222">
    <property type="component" value="Unassembled WGS sequence"/>
</dbReference>
<protein>
    <submittedName>
        <fullName evidence="1">Uncharacterized protein</fullName>
    </submittedName>
</protein>
<gene>
    <name evidence="1" type="ORF">QBC32DRAFT_225961</name>
</gene>
<dbReference type="AlphaFoldDB" id="A0AAN6NIK6"/>
<reference evidence="1" key="2">
    <citation type="submission" date="2023-06" db="EMBL/GenBank/DDBJ databases">
        <authorList>
            <consortium name="Lawrence Berkeley National Laboratory"/>
            <person name="Mondo S.J."/>
            <person name="Hensen N."/>
            <person name="Bonometti L."/>
            <person name="Westerberg I."/>
            <person name="Brannstrom I.O."/>
            <person name="Guillou S."/>
            <person name="Cros-Aarteil S."/>
            <person name="Calhoun S."/>
            <person name="Haridas S."/>
            <person name="Kuo A."/>
            <person name="Pangilinan J."/>
            <person name="Riley R."/>
            <person name="Labutti K."/>
            <person name="Andreopoulos B."/>
            <person name="Lipzen A."/>
            <person name="Chen C."/>
            <person name="Yanf M."/>
            <person name="Daum C."/>
            <person name="Ng V."/>
            <person name="Clum A."/>
            <person name="Steindorff A."/>
            <person name="Ohm R."/>
            <person name="Martin F."/>
            <person name="Silar P."/>
            <person name="Natvig D."/>
            <person name="Lalanne C."/>
            <person name="Gautier V."/>
            <person name="Ament-Velasquez S.L."/>
            <person name="Kruys A."/>
            <person name="Hutchinson M.I."/>
            <person name="Powell A.J."/>
            <person name="Barry K."/>
            <person name="Miller A.N."/>
            <person name="Grigoriev I.V."/>
            <person name="Debuchy R."/>
            <person name="Gladieux P."/>
            <person name="Thoren M.H."/>
            <person name="Johannesson H."/>
        </authorList>
    </citation>
    <scope>NUCLEOTIDE SEQUENCE</scope>
    <source>
        <strain evidence="1">CBS 626.80</strain>
    </source>
</reference>
<accession>A0AAN6NIK6</accession>
<proteinExistence type="predicted"/>
<evidence type="ECO:0000313" key="1">
    <source>
        <dbReference type="EMBL" id="KAK3946507.1"/>
    </source>
</evidence>